<evidence type="ECO:0000313" key="2">
    <source>
        <dbReference type="EMBL" id="KRO48275.1"/>
    </source>
</evidence>
<dbReference type="PROSITE" id="PS51257">
    <property type="entry name" value="PROKAR_LIPOPROTEIN"/>
    <property type="match status" value="1"/>
</dbReference>
<proteinExistence type="predicted"/>
<name>A0A0R2QJG9_9ACTN</name>
<protein>
    <recommendedName>
        <fullName evidence="1">Thioredoxin domain-containing protein</fullName>
    </recommendedName>
</protein>
<gene>
    <name evidence="2" type="ORF">ABR75_01330</name>
</gene>
<dbReference type="Proteomes" id="UP000051017">
    <property type="component" value="Unassembled WGS sequence"/>
</dbReference>
<evidence type="ECO:0000313" key="3">
    <source>
        <dbReference type="Proteomes" id="UP000051017"/>
    </source>
</evidence>
<organism evidence="2 3">
    <name type="scientific">Acidimicrobiia bacterium BACL6 MAG-120924-bin43</name>
    <dbReference type="NCBI Taxonomy" id="1655583"/>
    <lineage>
        <taxon>Bacteria</taxon>
        <taxon>Bacillati</taxon>
        <taxon>Actinomycetota</taxon>
        <taxon>Acidimicrobiia</taxon>
        <taxon>acIV cluster</taxon>
    </lineage>
</organism>
<feature type="domain" description="Thioredoxin" evidence="1">
    <location>
        <begin position="156"/>
        <end position="299"/>
    </location>
</feature>
<comment type="caution">
    <text evidence="2">The sequence shown here is derived from an EMBL/GenBank/DDBJ whole genome shotgun (WGS) entry which is preliminary data.</text>
</comment>
<dbReference type="EMBL" id="LIBJ01000102">
    <property type="protein sequence ID" value="KRO48275.1"/>
    <property type="molecule type" value="Genomic_DNA"/>
</dbReference>
<accession>A0A0R2QJG9</accession>
<evidence type="ECO:0000259" key="1">
    <source>
        <dbReference type="PROSITE" id="PS51352"/>
    </source>
</evidence>
<dbReference type="AlphaFoldDB" id="A0A0R2QJG9"/>
<sequence>MISRRTFITGSLGAIGATSTIGFSSLLVGCSGESTLSTSESATALGDLQLVQRFPQVLVPGSVRLPISLANQAGLLTTDSGVELPNTLSAQLINADTQEVVAESLLADRHDTGLTIPYWPFRVNIDKPGIYTLLVNDGPEAGAAVQVLNATEVLIPLVGSQLPGFDTPTFDNHRGVEPVCTRTPESCEFHNITLNEALALNKPIAYLVGTPAHCSTGTCSPALESLINVKKSIGDAMIFLHTEIYTDDKAATVAPAVIALKMNYEPAIYITDATGKIIERLDAVFDADEINAAIATLGL</sequence>
<dbReference type="PROSITE" id="PS51352">
    <property type="entry name" value="THIOREDOXIN_2"/>
    <property type="match status" value="1"/>
</dbReference>
<reference evidence="2 3" key="1">
    <citation type="submission" date="2015-10" db="EMBL/GenBank/DDBJ databases">
        <title>Metagenome-Assembled Genomes uncover a global brackish microbiome.</title>
        <authorList>
            <person name="Hugerth L.W."/>
            <person name="Larsson J."/>
            <person name="Alneberg J."/>
            <person name="Lindh M.V."/>
            <person name="Legrand C."/>
            <person name="Pinhassi J."/>
            <person name="Andersson A.F."/>
        </authorList>
    </citation>
    <scope>NUCLEOTIDE SEQUENCE [LARGE SCALE GENOMIC DNA]</scope>
    <source>
        <strain evidence="2">BACL6 MAG-120924-bin43</strain>
    </source>
</reference>
<dbReference type="InterPro" id="IPR013766">
    <property type="entry name" value="Thioredoxin_domain"/>
</dbReference>